<reference evidence="1 2" key="1">
    <citation type="journal article" date="2015" name="G3 (Bethesda)">
        <title>Insights into Ongoing Evolution of the Hexachlorocyclohexane Catabolic Pathway from Comparative Genomics of Ten Sphingomonadaceae Strains.</title>
        <authorList>
            <person name="Pearce S.L."/>
            <person name="Oakeshott J.G."/>
            <person name="Pandey G."/>
        </authorList>
    </citation>
    <scope>NUCLEOTIDE SEQUENCE [LARGE SCALE GENOMIC DNA]</scope>
    <source>
        <strain evidence="1 2">LL01</strain>
    </source>
</reference>
<keyword evidence="2" id="KW-1185">Reference proteome</keyword>
<dbReference type="EMBL" id="JACT01000003">
    <property type="protein sequence ID" value="KMS54722.1"/>
    <property type="molecule type" value="Genomic_DNA"/>
</dbReference>
<sequence length="39" mass="4185">MDTLLKPAVPEKKQSTDAMLAAFQEMKAAGAPINIRKVA</sequence>
<gene>
    <name evidence="1" type="ORF">V473_15400</name>
</gene>
<accession>A0A0J7XSR4</accession>
<organism evidence="1 2">
    <name type="scientific">Sphingobium cupriresistens LL01</name>
    <dbReference type="NCBI Taxonomy" id="1420583"/>
    <lineage>
        <taxon>Bacteria</taxon>
        <taxon>Pseudomonadati</taxon>
        <taxon>Pseudomonadota</taxon>
        <taxon>Alphaproteobacteria</taxon>
        <taxon>Sphingomonadales</taxon>
        <taxon>Sphingomonadaceae</taxon>
        <taxon>Sphingobium</taxon>
    </lineage>
</organism>
<name>A0A0J7XSR4_9SPHN</name>
<comment type="caution">
    <text evidence="1">The sequence shown here is derived from an EMBL/GenBank/DDBJ whole genome shotgun (WGS) entry which is preliminary data.</text>
</comment>
<dbReference type="Proteomes" id="UP000052232">
    <property type="component" value="Unassembled WGS sequence"/>
</dbReference>
<evidence type="ECO:0000313" key="2">
    <source>
        <dbReference type="Proteomes" id="UP000052232"/>
    </source>
</evidence>
<dbReference type="AlphaFoldDB" id="A0A0J7XSR4"/>
<dbReference type="PATRIC" id="fig|1420583.3.peg.2877"/>
<proteinExistence type="predicted"/>
<dbReference type="STRING" id="1420583.V473_15400"/>
<evidence type="ECO:0000313" key="1">
    <source>
        <dbReference type="EMBL" id="KMS54722.1"/>
    </source>
</evidence>
<protein>
    <submittedName>
        <fullName evidence="1">Uncharacterized protein</fullName>
    </submittedName>
</protein>